<proteinExistence type="predicted"/>
<feature type="domain" description="DUF1559" evidence="1">
    <location>
        <begin position="37"/>
        <end position="318"/>
    </location>
</feature>
<dbReference type="PROSITE" id="PS00409">
    <property type="entry name" value="PROKAR_NTER_METHYL"/>
    <property type="match status" value="1"/>
</dbReference>
<reference evidence="2 3" key="1">
    <citation type="submission" date="2019-02" db="EMBL/GenBank/DDBJ databases">
        <title>Deep-cultivation of Planctomycetes and their phenomic and genomic characterization uncovers novel biology.</title>
        <authorList>
            <person name="Wiegand S."/>
            <person name="Jogler M."/>
            <person name="Boedeker C."/>
            <person name="Pinto D."/>
            <person name="Vollmers J."/>
            <person name="Rivas-Marin E."/>
            <person name="Kohn T."/>
            <person name="Peeters S.H."/>
            <person name="Heuer A."/>
            <person name="Rast P."/>
            <person name="Oberbeckmann S."/>
            <person name="Bunk B."/>
            <person name="Jeske O."/>
            <person name="Meyerdierks A."/>
            <person name="Storesund J.E."/>
            <person name="Kallscheuer N."/>
            <person name="Luecker S."/>
            <person name="Lage O.M."/>
            <person name="Pohl T."/>
            <person name="Merkel B.J."/>
            <person name="Hornburger P."/>
            <person name="Mueller R.-W."/>
            <person name="Bruemmer F."/>
            <person name="Labrenz M."/>
            <person name="Spormann A.M."/>
            <person name="Op Den Camp H."/>
            <person name="Overmann J."/>
            <person name="Amann R."/>
            <person name="Jetten M.S.M."/>
            <person name="Mascher T."/>
            <person name="Medema M.H."/>
            <person name="Devos D.P."/>
            <person name="Kaster A.-K."/>
            <person name="Ovreas L."/>
            <person name="Rohde M."/>
            <person name="Galperin M.Y."/>
            <person name="Jogler C."/>
        </authorList>
    </citation>
    <scope>NUCLEOTIDE SEQUENCE [LARGE SCALE GENOMIC DNA]</scope>
    <source>
        <strain evidence="2 3">Pla144</strain>
    </source>
</reference>
<evidence type="ECO:0000313" key="3">
    <source>
        <dbReference type="Proteomes" id="UP000318437"/>
    </source>
</evidence>
<dbReference type="Pfam" id="PF07596">
    <property type="entry name" value="SBP_bac_10"/>
    <property type="match status" value="1"/>
</dbReference>
<dbReference type="PANTHER" id="PTHR30093:SF2">
    <property type="entry name" value="TYPE II SECRETION SYSTEM PROTEIN H"/>
    <property type="match status" value="1"/>
</dbReference>
<dbReference type="InterPro" id="IPR012902">
    <property type="entry name" value="N_methyl_site"/>
</dbReference>
<dbReference type="InterPro" id="IPR027558">
    <property type="entry name" value="Pre_pil_HX9DG_C"/>
</dbReference>
<gene>
    <name evidence="2" type="ORF">Pla144_38380</name>
</gene>
<dbReference type="NCBIfam" id="TIGR04294">
    <property type="entry name" value="pre_pil_HX9DG"/>
    <property type="match status" value="1"/>
</dbReference>
<dbReference type="Proteomes" id="UP000318437">
    <property type="component" value="Unassembled WGS sequence"/>
</dbReference>
<dbReference type="Pfam" id="PF07963">
    <property type="entry name" value="N_methyl"/>
    <property type="match status" value="1"/>
</dbReference>
<comment type="caution">
    <text evidence="2">The sequence shown here is derived from an EMBL/GenBank/DDBJ whole genome shotgun (WGS) entry which is preliminary data.</text>
</comment>
<organism evidence="2 3">
    <name type="scientific">Bythopirellula polymerisocia</name>
    <dbReference type="NCBI Taxonomy" id="2528003"/>
    <lineage>
        <taxon>Bacteria</taxon>
        <taxon>Pseudomonadati</taxon>
        <taxon>Planctomycetota</taxon>
        <taxon>Planctomycetia</taxon>
        <taxon>Pirellulales</taxon>
        <taxon>Lacipirellulaceae</taxon>
        <taxon>Bythopirellula</taxon>
    </lineage>
</organism>
<evidence type="ECO:0000313" key="2">
    <source>
        <dbReference type="EMBL" id="TWU23663.1"/>
    </source>
</evidence>
<dbReference type="OrthoDB" id="255848at2"/>
<dbReference type="InterPro" id="IPR011453">
    <property type="entry name" value="DUF1559"/>
</dbReference>
<dbReference type="InterPro" id="IPR045584">
    <property type="entry name" value="Pilin-like"/>
</dbReference>
<dbReference type="AlphaFoldDB" id="A0A5C6CFI0"/>
<dbReference type="SUPFAM" id="SSF54523">
    <property type="entry name" value="Pili subunits"/>
    <property type="match status" value="1"/>
</dbReference>
<dbReference type="PANTHER" id="PTHR30093">
    <property type="entry name" value="GENERAL SECRETION PATHWAY PROTEIN G"/>
    <property type="match status" value="1"/>
</dbReference>
<sequence>MQRVQRNKPIHGFTLVELLVVIAIIGVLVALLLPAVQAAREAARRAQCSNNLHQMGLGAQNYASTHNSLPTGYGRTLEHIEENVNFVKHGLFVDILPYMEQGNVYDQMIFDYYKTGKPYFEDPARDSVVESYICPSWPDAKITLSADPNYEYQLGALNSYTGVGGAVRNRGEALIASSFGSIPDNGAFLMEEIRYGGGARPKIARIGRERKLAEIQDGQSNTFMIGEFVHRACCLGQLVEAPPGNVRPWYVSGFSDGPYAFKVLETSPNACVVRNSGDCVTGNAINFNYLPLGSFHPGTTQFVNIDGSVHSISDDIDIEIYKDLATANGEEPVNVAL</sequence>
<protein>
    <recommendedName>
        <fullName evidence="1">DUF1559 domain-containing protein</fullName>
    </recommendedName>
</protein>
<keyword evidence="3" id="KW-1185">Reference proteome</keyword>
<dbReference type="EMBL" id="SJPS01000006">
    <property type="protein sequence ID" value="TWU23663.1"/>
    <property type="molecule type" value="Genomic_DNA"/>
</dbReference>
<dbReference type="NCBIfam" id="TIGR02532">
    <property type="entry name" value="IV_pilin_GFxxxE"/>
    <property type="match status" value="1"/>
</dbReference>
<evidence type="ECO:0000259" key="1">
    <source>
        <dbReference type="Pfam" id="PF07596"/>
    </source>
</evidence>
<accession>A0A5C6CFI0</accession>
<name>A0A5C6CFI0_9BACT</name>
<dbReference type="Gene3D" id="3.30.700.10">
    <property type="entry name" value="Glycoprotein, Type 4 Pilin"/>
    <property type="match status" value="1"/>
</dbReference>